<dbReference type="Proteomes" id="UP001209570">
    <property type="component" value="Unassembled WGS sequence"/>
</dbReference>
<evidence type="ECO:0000313" key="4">
    <source>
        <dbReference type="Proteomes" id="UP001209570"/>
    </source>
</evidence>
<feature type="region of interest" description="Disordered" evidence="1">
    <location>
        <begin position="593"/>
        <end position="630"/>
    </location>
</feature>
<feature type="region of interest" description="Disordered" evidence="1">
    <location>
        <begin position="500"/>
        <end position="529"/>
    </location>
</feature>
<sequence length="815" mass="89571">MSTMATPDVVRSGAIFRVRNAATMKSPLPRLPGSSARAPRGRLAAPTPEKSGHAAAAASALERILHSGSSTRASHSAQALKRPRGSAVTVGLSLMATRERERKEESSALSARKKRKKKRRKKVKMPVLARHTRESGEEEEEDPSEGEQDAEHGDRQPQATATPLETMRKFNRLVAKSPIPRHAVAARTTSTRAAPPRLGKEPMEPEEELSPDTEDGDDGEEEEEDDEDKEEEVRVQKRLVYTDTPPAKPKPKAARAKRTAPEKRAHRSASPRKVRPAIATLETSAADAVVASTPARTRQRTAVKVLCEWYPMWPPAFVADELQLVICGQVLGQPAAFTVERRVTVSQFVSSDHHNVRLDGCLDIEKAQDAGVPPRVMEVLVEGIPTQWRRRLEPYAAAPEPMSAVKWKPVKRTVAPTQALAEDTVEPVHSESISRPPRTPAKTKATKKTKVISGQLEQTAEEAAGSGSQAAGVKRSRSGRRLTPVMEWWRNERILTNVDGDSRIDPGSPACIPSSRDVPAPERKSPKLSASAAIARQKIQSIREAQQRSAEWSPEQLQALEDAKAAVCPTGPNFWEEVARLVPGKSVEECRARTFADLTGPPTRRTAGGSKRSQPRPEDGTGVTKIHRAGSNAFKKQVREFVQQYEQRHVDDVFGDSTPSKDPIMGALNFDDLKSPDAPRRTEHASDEDEDGDGIDDVDELPSAGRELLQRVTLRRRDEVDSYVLALKRTHAGLGNRLGRGAVRQRASELETPVKKKTPLRQAVHMVEEVGAHLLEGTVSPGGTTKVRVEKDSDDSDEDELEDDDEMDEEEMDFA</sequence>
<dbReference type="InterPro" id="IPR039110">
    <property type="entry name" value="KNL2-like"/>
</dbReference>
<evidence type="ECO:0000313" key="3">
    <source>
        <dbReference type="EMBL" id="KAJ0403775.1"/>
    </source>
</evidence>
<feature type="compositionally biased region" description="Acidic residues" evidence="1">
    <location>
        <begin position="204"/>
        <end position="230"/>
    </location>
</feature>
<proteinExistence type="predicted"/>
<dbReference type="PANTHER" id="PTHR16124">
    <property type="entry name" value="MIS18-BINDING PROTEIN 1"/>
    <property type="match status" value="1"/>
</dbReference>
<feature type="compositionally biased region" description="Acidic residues" evidence="1">
    <location>
        <begin position="792"/>
        <end position="815"/>
    </location>
</feature>
<feature type="compositionally biased region" description="Basic and acidic residues" evidence="1">
    <location>
        <begin position="97"/>
        <end position="106"/>
    </location>
</feature>
<feature type="compositionally biased region" description="Acidic residues" evidence="1">
    <location>
        <begin position="136"/>
        <end position="148"/>
    </location>
</feature>
<feature type="compositionally biased region" description="Basic residues" evidence="1">
    <location>
        <begin position="249"/>
        <end position="275"/>
    </location>
</feature>
<accession>A0AAD5LK72</accession>
<dbReference type="AlphaFoldDB" id="A0AAD5LK72"/>
<dbReference type="GO" id="GO:0000775">
    <property type="term" value="C:chromosome, centromeric region"/>
    <property type="evidence" value="ECO:0007669"/>
    <property type="project" value="TreeGrafter"/>
</dbReference>
<feature type="region of interest" description="Disordered" evidence="1">
    <location>
        <begin position="421"/>
        <end position="478"/>
    </location>
</feature>
<feature type="compositionally biased region" description="Low complexity" evidence="1">
    <location>
        <begin position="461"/>
        <end position="472"/>
    </location>
</feature>
<reference evidence="3" key="1">
    <citation type="submission" date="2021-12" db="EMBL/GenBank/DDBJ databases">
        <title>Prjna785345.</title>
        <authorList>
            <person name="Rujirawat T."/>
            <person name="Krajaejun T."/>
        </authorList>
    </citation>
    <scope>NUCLEOTIDE SEQUENCE</scope>
    <source>
        <strain evidence="3">Pi057C3</strain>
    </source>
</reference>
<evidence type="ECO:0000256" key="1">
    <source>
        <dbReference type="SAM" id="MobiDB-lite"/>
    </source>
</evidence>
<dbReference type="EMBL" id="JAKCXM010000075">
    <property type="protein sequence ID" value="KAJ0403775.1"/>
    <property type="molecule type" value="Genomic_DNA"/>
</dbReference>
<feature type="region of interest" description="Disordered" evidence="1">
    <location>
        <begin position="652"/>
        <end position="704"/>
    </location>
</feature>
<dbReference type="PANTHER" id="PTHR16124:SF3">
    <property type="entry name" value="MIS18-BINDING PROTEIN 1"/>
    <property type="match status" value="1"/>
</dbReference>
<feature type="compositionally biased region" description="Low complexity" evidence="1">
    <location>
        <begin position="181"/>
        <end position="194"/>
    </location>
</feature>
<dbReference type="SUPFAM" id="SSF46689">
    <property type="entry name" value="Homeodomain-like"/>
    <property type="match status" value="1"/>
</dbReference>
<feature type="region of interest" description="Disordered" evidence="1">
    <location>
        <begin position="775"/>
        <end position="815"/>
    </location>
</feature>
<keyword evidence="4" id="KW-1185">Reference proteome</keyword>
<dbReference type="InterPro" id="IPR009057">
    <property type="entry name" value="Homeodomain-like_sf"/>
</dbReference>
<dbReference type="PROSITE" id="PS50090">
    <property type="entry name" value="MYB_LIKE"/>
    <property type="match status" value="1"/>
</dbReference>
<dbReference type="Gene3D" id="1.10.10.60">
    <property type="entry name" value="Homeodomain-like"/>
    <property type="match status" value="1"/>
</dbReference>
<evidence type="ECO:0000259" key="2">
    <source>
        <dbReference type="PROSITE" id="PS50090"/>
    </source>
</evidence>
<comment type="caution">
    <text evidence="3">The sequence shown here is derived from an EMBL/GenBank/DDBJ whole genome shotgun (WGS) entry which is preliminary data.</text>
</comment>
<feature type="region of interest" description="Disordered" evidence="1">
    <location>
        <begin position="20"/>
        <end position="275"/>
    </location>
</feature>
<feature type="compositionally biased region" description="Basic residues" evidence="1">
    <location>
        <begin position="111"/>
        <end position="124"/>
    </location>
</feature>
<protein>
    <recommendedName>
        <fullName evidence="2">Myb-like domain-containing protein</fullName>
    </recommendedName>
</protein>
<organism evidence="3 4">
    <name type="scientific">Pythium insidiosum</name>
    <name type="common">Pythiosis disease agent</name>
    <dbReference type="NCBI Taxonomy" id="114742"/>
    <lineage>
        <taxon>Eukaryota</taxon>
        <taxon>Sar</taxon>
        <taxon>Stramenopiles</taxon>
        <taxon>Oomycota</taxon>
        <taxon>Peronosporomycetes</taxon>
        <taxon>Pythiales</taxon>
        <taxon>Pythiaceae</taxon>
        <taxon>Pythium</taxon>
    </lineage>
</organism>
<feature type="compositionally biased region" description="Acidic residues" evidence="1">
    <location>
        <begin position="686"/>
        <end position="700"/>
    </location>
</feature>
<name>A0AAD5LK72_PYTIN</name>
<dbReference type="CDD" id="cd00167">
    <property type="entry name" value="SANT"/>
    <property type="match status" value="1"/>
</dbReference>
<dbReference type="InterPro" id="IPR001005">
    <property type="entry name" value="SANT/Myb"/>
</dbReference>
<feature type="domain" description="Myb-like" evidence="2">
    <location>
        <begin position="544"/>
        <end position="593"/>
    </location>
</feature>
<gene>
    <name evidence="3" type="ORF">P43SY_006318</name>
</gene>
<feature type="compositionally biased region" description="Basic and acidic residues" evidence="1">
    <location>
        <begin position="671"/>
        <end position="685"/>
    </location>
</feature>
<feature type="compositionally biased region" description="Polar residues" evidence="1">
    <location>
        <begin position="67"/>
        <end position="77"/>
    </location>
</feature>